<dbReference type="EMBL" id="JAWLUM010000004">
    <property type="protein sequence ID" value="MDV7136064.1"/>
    <property type="molecule type" value="Genomic_DNA"/>
</dbReference>
<feature type="signal peptide" evidence="1">
    <location>
        <begin position="1"/>
        <end position="30"/>
    </location>
</feature>
<dbReference type="RefSeq" id="WP_317714254.1">
    <property type="nucleotide sequence ID" value="NZ_JAWLUM010000004.1"/>
</dbReference>
<dbReference type="Proteomes" id="UP001185792">
    <property type="component" value="Unassembled WGS sequence"/>
</dbReference>
<evidence type="ECO:0000313" key="2">
    <source>
        <dbReference type="EMBL" id="MDV7136064.1"/>
    </source>
</evidence>
<protein>
    <recommendedName>
        <fullName evidence="4">Phospholipase</fullName>
    </recommendedName>
</protein>
<sequence>MRAVNNRIFLSSLVICFVVALGLWPATAAAATSAPGMSPAEAADIRTPAGAAIAALTGPRPTDAIAVLPVDFEAAMGYRPEVVDGMPIDPAGACSSPIPLPDRFEPLCKTHDFGYDLLRLADKNGVPLAGWARVALDTMLAERMHEVCDDPACDWAADLARLGLSFNTWRQHSGAPVARESFPAIVASTFVRGGESLASLVGLA</sequence>
<organism evidence="2 3">
    <name type="scientific">Williamsia marianensis</name>
    <dbReference type="NCBI Taxonomy" id="85044"/>
    <lineage>
        <taxon>Bacteria</taxon>
        <taxon>Bacillati</taxon>
        <taxon>Actinomycetota</taxon>
        <taxon>Actinomycetes</taxon>
        <taxon>Mycobacteriales</taxon>
        <taxon>Nocardiaceae</taxon>
        <taxon>Williamsia</taxon>
    </lineage>
</organism>
<accession>A0ABU4EZM2</accession>
<feature type="chain" id="PRO_5045529298" description="Phospholipase" evidence="1">
    <location>
        <begin position="31"/>
        <end position="204"/>
    </location>
</feature>
<proteinExistence type="predicted"/>
<evidence type="ECO:0000256" key="1">
    <source>
        <dbReference type="SAM" id="SignalP"/>
    </source>
</evidence>
<evidence type="ECO:0008006" key="4">
    <source>
        <dbReference type="Google" id="ProtNLM"/>
    </source>
</evidence>
<evidence type="ECO:0000313" key="3">
    <source>
        <dbReference type="Proteomes" id="UP001185792"/>
    </source>
</evidence>
<reference evidence="2 3" key="1">
    <citation type="submission" date="2023-10" db="EMBL/GenBank/DDBJ databases">
        <title>Development of a sustainable strategy for remediation of hydrocarbon-contaminated territories based on the waste exchange concept.</title>
        <authorList>
            <person name="Krivoruchko A."/>
        </authorList>
    </citation>
    <scope>NUCLEOTIDE SEQUENCE [LARGE SCALE GENOMIC DNA]</scope>
    <source>
        <strain evidence="2 3">IEGM 1236</strain>
    </source>
</reference>
<keyword evidence="3" id="KW-1185">Reference proteome</keyword>
<dbReference type="SUPFAM" id="SSF48619">
    <property type="entry name" value="Phospholipase A2, PLA2"/>
    <property type="match status" value="1"/>
</dbReference>
<dbReference type="Gene3D" id="1.20.90.10">
    <property type="entry name" value="Phospholipase A2 domain"/>
    <property type="match status" value="1"/>
</dbReference>
<dbReference type="InterPro" id="IPR036444">
    <property type="entry name" value="PLipase_A2_dom_sf"/>
</dbReference>
<keyword evidence="1" id="KW-0732">Signal</keyword>
<comment type="caution">
    <text evidence="2">The sequence shown here is derived from an EMBL/GenBank/DDBJ whole genome shotgun (WGS) entry which is preliminary data.</text>
</comment>
<name>A0ABU4EZM2_WILMA</name>
<gene>
    <name evidence="2" type="ORF">R4198_20375</name>
</gene>